<dbReference type="InterPro" id="IPR015943">
    <property type="entry name" value="WD40/YVTN_repeat-like_dom_sf"/>
</dbReference>
<dbReference type="SUPFAM" id="SSF50978">
    <property type="entry name" value="WD40 repeat-like"/>
    <property type="match status" value="1"/>
</dbReference>
<evidence type="ECO:0000256" key="3">
    <source>
        <dbReference type="PROSITE-ProRule" id="PRU00221"/>
    </source>
</evidence>
<feature type="repeat" description="WD" evidence="3">
    <location>
        <begin position="583"/>
        <end position="624"/>
    </location>
</feature>
<gene>
    <name evidence="5" type="ORF">OMM_00094</name>
</gene>
<dbReference type="InterPro" id="IPR050349">
    <property type="entry name" value="WD_LIS1/nudF_dynein_reg"/>
</dbReference>
<dbReference type="PANTHER" id="PTHR44129">
    <property type="entry name" value="WD REPEAT-CONTAINING PROTEIN POP1"/>
    <property type="match status" value="1"/>
</dbReference>
<accession>A0A1V1PID8</accession>
<dbReference type="CDD" id="cd00200">
    <property type="entry name" value="WD40"/>
    <property type="match status" value="1"/>
</dbReference>
<dbReference type="Pfam" id="PF00400">
    <property type="entry name" value="WD40"/>
    <property type="match status" value="7"/>
</dbReference>
<dbReference type="Gene3D" id="1.25.40.10">
    <property type="entry name" value="Tetratricopeptide repeat domain"/>
    <property type="match status" value="1"/>
</dbReference>
<dbReference type="PROSITE" id="PS50082">
    <property type="entry name" value="WD_REPEATS_2"/>
    <property type="match status" value="5"/>
</dbReference>
<dbReference type="Proteomes" id="UP000189670">
    <property type="component" value="Unassembled WGS sequence"/>
</dbReference>
<dbReference type="AlphaFoldDB" id="A0A1V1PID8"/>
<feature type="repeat" description="WD" evidence="3">
    <location>
        <begin position="751"/>
        <end position="784"/>
    </location>
</feature>
<dbReference type="InterPro" id="IPR036322">
    <property type="entry name" value="WD40_repeat_dom_sf"/>
</dbReference>
<dbReference type="SMART" id="SM00320">
    <property type="entry name" value="WD40"/>
    <property type="match status" value="7"/>
</dbReference>
<feature type="compositionally biased region" description="Polar residues" evidence="4">
    <location>
        <begin position="15"/>
        <end position="28"/>
    </location>
</feature>
<reference evidence="6" key="1">
    <citation type="submission" date="2012-11" db="EMBL/GenBank/DDBJ databases">
        <authorList>
            <person name="Lucero-Rivera Y.E."/>
            <person name="Tovar-Ramirez D."/>
        </authorList>
    </citation>
    <scope>NUCLEOTIDE SEQUENCE [LARGE SCALE GENOMIC DNA]</scope>
    <source>
        <strain evidence="6">Araruama</strain>
    </source>
</reference>
<evidence type="ECO:0000313" key="5">
    <source>
        <dbReference type="EMBL" id="ETR74586.1"/>
    </source>
</evidence>
<evidence type="ECO:0000256" key="4">
    <source>
        <dbReference type="SAM" id="MobiDB-lite"/>
    </source>
</evidence>
<dbReference type="PROSITE" id="PS00678">
    <property type="entry name" value="WD_REPEATS_1"/>
    <property type="match status" value="2"/>
</dbReference>
<name>A0A1V1PID8_9BACT</name>
<dbReference type="Gene3D" id="2.130.10.10">
    <property type="entry name" value="YVTN repeat-like/Quinoprotein amine dehydrogenase"/>
    <property type="match status" value="2"/>
</dbReference>
<evidence type="ECO:0000313" key="6">
    <source>
        <dbReference type="Proteomes" id="UP000189670"/>
    </source>
</evidence>
<feature type="repeat" description="WD" evidence="3">
    <location>
        <begin position="709"/>
        <end position="750"/>
    </location>
</feature>
<comment type="caution">
    <text evidence="5">The sequence shown here is derived from an EMBL/GenBank/DDBJ whole genome shotgun (WGS) entry which is preliminary data.</text>
</comment>
<dbReference type="InterPro" id="IPR011990">
    <property type="entry name" value="TPR-like_helical_dom_sf"/>
</dbReference>
<dbReference type="InterPro" id="IPR019775">
    <property type="entry name" value="WD40_repeat_CS"/>
</dbReference>
<evidence type="ECO:0000256" key="2">
    <source>
        <dbReference type="ARBA" id="ARBA00022737"/>
    </source>
</evidence>
<sequence length="842" mass="96811">MILYNRDRQSWKQFISDSSTNNQENTFDSSREKVHKKNISSKGYTVKRVSHDSSVYHPHPGGKKMGDLDQKRQKQKELLNVFTSMPALRRYIQTHDSKHETGNINDMRELLQKVFSMGDKFLKRYDRVAQAGAYFHWKLALYIHRNAISRLNEDDLCSQLGIPEFQKERRYYVVQACKHFLNDLYDESLDNLTLAENYEKYDPFILYTKGLIHQYVISHLDIDLALTLFLQSAKYFQAENTPQYVSESFFHASNCAYILKKDNDAIQYAEKALAISPDFHEAAYSLARLKATMGDESCVKLIKNLVEQNLLYGFKAHLDDTFLPVVDKLFQTFVGLRNAAKSECDTIHLAMIADRHLEKYQQRHPDDFSQWKSLFNEANQIYQKNSYMDYRDACPILQESDTYYQAFKHGHSLKKKQRPDPIHLYEKQQHQFVNTSKSHTKKDTEIAEKEIFDLLNETKSLVHHNTDFQYLTRVTQAQASEKIAYLLDNPIACIDLATLSDHKSSVLTIAFSPCGTRLASGSEDGVIRIWNLENYQSINVIKGHKKAVNCLRFSPNGNYFASASWDKTIKLWDFQTCNEIATLTGHSDSVEILDISMDSMILASGSNDQTVRLWDCKKMQHVHTFDNFSDNIRSLCFSPDGLQLAAGSWDIVQLWDVLSKKQIHIFKGQTRNYISALAISPDGLTLAAGSHDKSVRLLDMISKKQALKLQGHLRRINCVAFSPDNLTLASGSHDKQVKLWNVKTGKEINGLSVHKDFVSAVAFSPDGMMLASASHDTHIRLWQIHYKIMPKDALDEIIERNAADASRRRQAQWRADMRCEVCGERLGFIDILKGRIRCHKHE</sequence>
<dbReference type="PROSITE" id="PS50294">
    <property type="entry name" value="WD_REPEATS_REGION"/>
    <property type="match status" value="5"/>
</dbReference>
<feature type="region of interest" description="Disordered" evidence="4">
    <location>
        <begin position="15"/>
        <end position="43"/>
    </location>
</feature>
<protein>
    <submittedName>
        <fullName evidence="5">Uncharacterized protein</fullName>
    </submittedName>
</protein>
<dbReference type="InterPro" id="IPR020472">
    <property type="entry name" value="WD40_PAC1"/>
</dbReference>
<feature type="repeat" description="WD" evidence="3">
    <location>
        <begin position="499"/>
        <end position="540"/>
    </location>
</feature>
<keyword evidence="1 3" id="KW-0853">WD repeat</keyword>
<keyword evidence="2" id="KW-0677">Repeat</keyword>
<dbReference type="PRINTS" id="PR00320">
    <property type="entry name" value="GPROTEINBRPT"/>
</dbReference>
<dbReference type="SUPFAM" id="SSF48452">
    <property type="entry name" value="TPR-like"/>
    <property type="match status" value="1"/>
</dbReference>
<proteinExistence type="predicted"/>
<dbReference type="EMBL" id="ATBP01000003">
    <property type="protein sequence ID" value="ETR74586.1"/>
    <property type="molecule type" value="Genomic_DNA"/>
</dbReference>
<feature type="repeat" description="WD" evidence="3">
    <location>
        <begin position="541"/>
        <end position="582"/>
    </location>
</feature>
<evidence type="ECO:0000256" key="1">
    <source>
        <dbReference type="ARBA" id="ARBA00022574"/>
    </source>
</evidence>
<organism evidence="5 6">
    <name type="scientific">Candidatus Magnetoglobus multicellularis str. Araruama</name>
    <dbReference type="NCBI Taxonomy" id="890399"/>
    <lineage>
        <taxon>Bacteria</taxon>
        <taxon>Pseudomonadati</taxon>
        <taxon>Thermodesulfobacteriota</taxon>
        <taxon>Desulfobacteria</taxon>
        <taxon>Desulfobacterales</taxon>
        <taxon>Desulfobacteraceae</taxon>
        <taxon>Candidatus Magnetoglobus</taxon>
    </lineage>
</organism>
<dbReference type="InterPro" id="IPR001680">
    <property type="entry name" value="WD40_rpt"/>
</dbReference>